<reference evidence="1" key="2">
    <citation type="submission" date="2014-03" db="EMBL/GenBank/DDBJ databases">
        <authorList>
            <person name="Genoscope - CEA"/>
        </authorList>
    </citation>
    <scope>NUCLEOTIDE SEQUENCE</scope>
</reference>
<reference evidence="1" key="1">
    <citation type="journal article" date="2014" name="Nat. Commun.">
        <title>The rainbow trout genome provides novel insights into evolution after whole-genome duplication in vertebrates.</title>
        <authorList>
            <person name="Berthelot C."/>
            <person name="Brunet F."/>
            <person name="Chalopin D."/>
            <person name="Juanchich A."/>
            <person name="Bernard M."/>
            <person name="Noel B."/>
            <person name="Bento P."/>
            <person name="Da Silva C."/>
            <person name="Labadie K."/>
            <person name="Alberti A."/>
            <person name="Aury J.M."/>
            <person name="Louis A."/>
            <person name="Dehais P."/>
            <person name="Bardou P."/>
            <person name="Montfort J."/>
            <person name="Klopp C."/>
            <person name="Cabau C."/>
            <person name="Gaspin C."/>
            <person name="Thorgaard G.H."/>
            <person name="Boussaha M."/>
            <person name="Quillet E."/>
            <person name="Guyomard R."/>
            <person name="Galiana D."/>
            <person name="Bobe J."/>
            <person name="Volff J.N."/>
            <person name="Genet C."/>
            <person name="Wincker P."/>
            <person name="Jaillon O."/>
            <person name="Roest Crollius H."/>
            <person name="Guiguen Y."/>
        </authorList>
    </citation>
    <scope>NUCLEOTIDE SEQUENCE [LARGE SCALE GENOMIC DNA]</scope>
</reference>
<feature type="non-terminal residue" evidence="1">
    <location>
        <position position="1"/>
    </location>
</feature>
<evidence type="ECO:0000313" key="2">
    <source>
        <dbReference type="Proteomes" id="UP000193380"/>
    </source>
</evidence>
<accession>A0A060ZV32</accession>
<dbReference type="EMBL" id="FR969053">
    <property type="protein sequence ID" value="CDR07328.1"/>
    <property type="molecule type" value="Genomic_DNA"/>
</dbReference>
<proteinExistence type="predicted"/>
<gene>
    <name evidence="1" type="ORF">GSONMT00058756001</name>
</gene>
<sequence>TIAVQGHLYGDLITHRWIVFIIISHLGQHWIIQRSSLNFWREFAALKVKGLNNLARPIFKFLICLKYPINVVPLHDCVPLVVDSSQKNSFISLCLKPEMWQKVAKFKGAEYFCKAL</sequence>
<dbReference type="Proteomes" id="UP000193380">
    <property type="component" value="Unassembled WGS sequence"/>
</dbReference>
<evidence type="ECO:0000313" key="1">
    <source>
        <dbReference type="EMBL" id="CDR07328.1"/>
    </source>
</evidence>
<protein>
    <submittedName>
        <fullName evidence="1">Uncharacterized protein</fullName>
    </submittedName>
</protein>
<organism evidence="1 2">
    <name type="scientific">Oncorhynchus mykiss</name>
    <name type="common">Rainbow trout</name>
    <name type="synonym">Salmo gairdneri</name>
    <dbReference type="NCBI Taxonomy" id="8022"/>
    <lineage>
        <taxon>Eukaryota</taxon>
        <taxon>Metazoa</taxon>
        <taxon>Chordata</taxon>
        <taxon>Craniata</taxon>
        <taxon>Vertebrata</taxon>
        <taxon>Euteleostomi</taxon>
        <taxon>Actinopterygii</taxon>
        <taxon>Neopterygii</taxon>
        <taxon>Teleostei</taxon>
        <taxon>Protacanthopterygii</taxon>
        <taxon>Salmoniformes</taxon>
        <taxon>Salmonidae</taxon>
        <taxon>Salmoninae</taxon>
        <taxon>Oncorhynchus</taxon>
    </lineage>
</organism>
<dbReference type="AlphaFoldDB" id="A0A060ZV32"/>
<name>A0A060ZV32_ONCMY</name>
<dbReference type="PaxDb" id="8022-A0A060ZV32"/>